<sequence>METFLLEGEERYGTCRGRRYGMRRPGRAAREPPRRELYIRRIHLASTRGVHVPCRCGAAASGGFRRARGPGHSGSTHVWP</sequence>
<protein>
    <submittedName>
        <fullName evidence="1">Uncharacterized protein</fullName>
    </submittedName>
</protein>
<name>A0A5J4LJ13_9ACTN</name>
<evidence type="ECO:0000313" key="2">
    <source>
        <dbReference type="Proteomes" id="UP000325598"/>
    </source>
</evidence>
<reference evidence="1 2" key="1">
    <citation type="submission" date="2019-10" db="EMBL/GenBank/DDBJ databases">
        <title>Whole genome shotgun sequence of Streptomyces angustmyceticus NBRC 3934.</title>
        <authorList>
            <person name="Hosoyama A."/>
            <person name="Ichikawa N."/>
            <person name="Kimura A."/>
            <person name="Kitahashi Y."/>
            <person name="Komaki H."/>
            <person name="Uohara A."/>
        </authorList>
    </citation>
    <scope>NUCLEOTIDE SEQUENCE [LARGE SCALE GENOMIC DNA]</scope>
    <source>
        <strain evidence="1 2">NBRC 3934</strain>
    </source>
</reference>
<dbReference type="Proteomes" id="UP000325598">
    <property type="component" value="Unassembled WGS sequence"/>
</dbReference>
<keyword evidence="2" id="KW-1185">Reference proteome</keyword>
<dbReference type="EMBL" id="BLAG01000024">
    <property type="protein sequence ID" value="GES34033.1"/>
    <property type="molecule type" value="Genomic_DNA"/>
</dbReference>
<dbReference type="AlphaFoldDB" id="A0A5J4LJ13"/>
<evidence type="ECO:0000313" key="1">
    <source>
        <dbReference type="EMBL" id="GES34033.1"/>
    </source>
</evidence>
<organism evidence="1 2">
    <name type="scientific">Streptomyces angustmyceticus</name>
    <dbReference type="NCBI Taxonomy" id="285578"/>
    <lineage>
        <taxon>Bacteria</taxon>
        <taxon>Bacillati</taxon>
        <taxon>Actinomycetota</taxon>
        <taxon>Actinomycetes</taxon>
        <taxon>Kitasatosporales</taxon>
        <taxon>Streptomycetaceae</taxon>
        <taxon>Streptomyces</taxon>
    </lineage>
</organism>
<accession>A0A5J4LJ13</accession>
<proteinExistence type="predicted"/>
<comment type="caution">
    <text evidence="1">The sequence shown here is derived from an EMBL/GenBank/DDBJ whole genome shotgun (WGS) entry which is preliminary data.</text>
</comment>
<gene>
    <name evidence="1" type="ORF">San01_65210</name>
</gene>